<dbReference type="RefSeq" id="WP_072907042.1">
    <property type="nucleotide sequence ID" value="NZ_FRAI01000010.1"/>
</dbReference>
<dbReference type="STRING" id="1120989.SAMN02745227_01143"/>
<accession>A0A1M6NIX5</accession>
<feature type="transmembrane region" description="Helical" evidence="8">
    <location>
        <begin position="129"/>
        <end position="149"/>
    </location>
</feature>
<evidence type="ECO:0000256" key="7">
    <source>
        <dbReference type="ARBA" id="ARBA00023136"/>
    </source>
</evidence>
<keyword evidence="5" id="KW-0133">Cell shape</keyword>
<evidence type="ECO:0000313" key="9">
    <source>
        <dbReference type="EMBL" id="SHJ95685.1"/>
    </source>
</evidence>
<feature type="transmembrane region" description="Helical" evidence="8">
    <location>
        <begin position="94"/>
        <end position="117"/>
    </location>
</feature>
<dbReference type="Proteomes" id="UP000243547">
    <property type="component" value="Unassembled WGS sequence"/>
</dbReference>
<sequence length="163" mass="18669">MGGIFSAILILLMVTAQSSFFPLISLDGAVPDLALIFLVLLSLKKPKFSTYLLAVWAGLLQDVIFYPLLGVSIGGKLLVCFVLINFVKPQFKNSFYHVIALSILSFFIHEITIYTFFSMLNISQNPFFWYLRNMAPYLIYNLIMIVLLYKPINKFIENQNFFS</sequence>
<keyword evidence="10" id="KW-1185">Reference proteome</keyword>
<keyword evidence="3" id="KW-1003">Cell membrane</keyword>
<keyword evidence="7 8" id="KW-0472">Membrane</keyword>
<evidence type="ECO:0000256" key="4">
    <source>
        <dbReference type="ARBA" id="ARBA00022692"/>
    </source>
</evidence>
<evidence type="ECO:0000256" key="5">
    <source>
        <dbReference type="ARBA" id="ARBA00022960"/>
    </source>
</evidence>
<evidence type="ECO:0000256" key="2">
    <source>
        <dbReference type="ARBA" id="ARBA00007776"/>
    </source>
</evidence>
<dbReference type="EMBL" id="FRAI01000010">
    <property type="protein sequence ID" value="SHJ95685.1"/>
    <property type="molecule type" value="Genomic_DNA"/>
</dbReference>
<feature type="transmembrane region" description="Helical" evidence="8">
    <location>
        <begin position="64"/>
        <end position="87"/>
    </location>
</feature>
<gene>
    <name evidence="9" type="ORF">SAMN02745227_01143</name>
</gene>
<evidence type="ECO:0000256" key="1">
    <source>
        <dbReference type="ARBA" id="ARBA00004651"/>
    </source>
</evidence>
<dbReference type="Pfam" id="PF04093">
    <property type="entry name" value="MreD"/>
    <property type="match status" value="1"/>
</dbReference>
<evidence type="ECO:0000256" key="6">
    <source>
        <dbReference type="ARBA" id="ARBA00022989"/>
    </source>
</evidence>
<dbReference type="GO" id="GO:0005886">
    <property type="term" value="C:plasma membrane"/>
    <property type="evidence" value="ECO:0007669"/>
    <property type="project" value="UniProtKB-SubCell"/>
</dbReference>
<keyword evidence="6 8" id="KW-1133">Transmembrane helix</keyword>
<keyword evidence="4 8" id="KW-0812">Transmembrane</keyword>
<dbReference type="GO" id="GO:0008360">
    <property type="term" value="P:regulation of cell shape"/>
    <property type="evidence" value="ECO:0007669"/>
    <property type="project" value="UniProtKB-KW"/>
</dbReference>
<evidence type="ECO:0000313" key="10">
    <source>
        <dbReference type="Proteomes" id="UP000243547"/>
    </source>
</evidence>
<dbReference type="OrthoDB" id="9796616at2"/>
<reference evidence="10" key="1">
    <citation type="submission" date="2016-11" db="EMBL/GenBank/DDBJ databases">
        <authorList>
            <person name="Varghese N."/>
            <person name="Submissions S."/>
        </authorList>
    </citation>
    <scope>NUCLEOTIDE SEQUENCE [LARGE SCALE GENOMIC DNA]</scope>
    <source>
        <strain evidence="10">DSM 14826</strain>
    </source>
</reference>
<organism evidence="9 10">
    <name type="scientific">Anaerobranca californiensis DSM 14826</name>
    <dbReference type="NCBI Taxonomy" id="1120989"/>
    <lineage>
        <taxon>Bacteria</taxon>
        <taxon>Bacillati</taxon>
        <taxon>Bacillota</taxon>
        <taxon>Clostridia</taxon>
        <taxon>Eubacteriales</taxon>
        <taxon>Proteinivoracaceae</taxon>
        <taxon>Anaerobranca</taxon>
    </lineage>
</organism>
<evidence type="ECO:0000256" key="3">
    <source>
        <dbReference type="ARBA" id="ARBA00022475"/>
    </source>
</evidence>
<evidence type="ECO:0000256" key="8">
    <source>
        <dbReference type="SAM" id="Phobius"/>
    </source>
</evidence>
<comment type="subcellular location">
    <subcellularLocation>
        <location evidence="1">Cell membrane</location>
        <topology evidence="1">Multi-pass membrane protein</topology>
    </subcellularLocation>
</comment>
<dbReference type="NCBIfam" id="TIGR03426">
    <property type="entry name" value="shape_MreD"/>
    <property type="match status" value="1"/>
</dbReference>
<comment type="similarity">
    <text evidence="2">Belongs to the MreD family.</text>
</comment>
<protein>
    <submittedName>
        <fullName evidence="9">Rod shape-determining protein MreD</fullName>
    </submittedName>
</protein>
<dbReference type="AlphaFoldDB" id="A0A1M6NIX5"/>
<name>A0A1M6NIX5_9FIRM</name>
<dbReference type="InterPro" id="IPR007227">
    <property type="entry name" value="Cell_shape_determining_MreD"/>
</dbReference>
<proteinExistence type="inferred from homology"/>